<feature type="compositionally biased region" description="Polar residues" evidence="8">
    <location>
        <begin position="241"/>
        <end position="252"/>
    </location>
</feature>
<evidence type="ECO:0000256" key="4">
    <source>
        <dbReference type="ARBA" id="ARBA00022771"/>
    </source>
</evidence>
<dbReference type="PROSITE" id="PS00028">
    <property type="entry name" value="ZINC_FINGER_C2H2_1"/>
    <property type="match status" value="2"/>
</dbReference>
<dbReference type="Proteomes" id="UP001049176">
    <property type="component" value="Chromosome 7"/>
</dbReference>
<dbReference type="OrthoDB" id="3437960at2759"/>
<dbReference type="PROSITE" id="PS50157">
    <property type="entry name" value="ZINC_FINGER_C2H2_2"/>
    <property type="match status" value="1"/>
</dbReference>
<keyword evidence="11" id="KW-1185">Reference proteome</keyword>
<dbReference type="GO" id="GO:0008270">
    <property type="term" value="F:zinc ion binding"/>
    <property type="evidence" value="ECO:0007669"/>
    <property type="project" value="UniProtKB-KW"/>
</dbReference>
<dbReference type="InterPro" id="IPR013087">
    <property type="entry name" value="Znf_C2H2_type"/>
</dbReference>
<feature type="region of interest" description="Disordered" evidence="8">
    <location>
        <begin position="232"/>
        <end position="282"/>
    </location>
</feature>
<reference evidence="10" key="1">
    <citation type="journal article" date="2021" name="Genome Biol. Evol.">
        <title>The assembled and annotated genome of the fairy-ring fungus Marasmius oreades.</title>
        <authorList>
            <person name="Hiltunen M."/>
            <person name="Ament-Velasquez S.L."/>
            <person name="Johannesson H."/>
        </authorList>
    </citation>
    <scope>NUCLEOTIDE SEQUENCE</scope>
    <source>
        <strain evidence="10">03SP1</strain>
    </source>
</reference>
<keyword evidence="4 7" id="KW-0863">Zinc-finger</keyword>
<protein>
    <recommendedName>
        <fullName evidence="9">C2H2-type domain-containing protein</fullName>
    </recommendedName>
</protein>
<evidence type="ECO:0000256" key="8">
    <source>
        <dbReference type="SAM" id="MobiDB-lite"/>
    </source>
</evidence>
<dbReference type="AlphaFoldDB" id="A0A9P7RTR2"/>
<evidence type="ECO:0000256" key="1">
    <source>
        <dbReference type="ARBA" id="ARBA00004123"/>
    </source>
</evidence>
<comment type="caution">
    <text evidence="10">The sequence shown here is derived from an EMBL/GenBank/DDBJ whole genome shotgun (WGS) entry which is preliminary data.</text>
</comment>
<evidence type="ECO:0000256" key="6">
    <source>
        <dbReference type="ARBA" id="ARBA00023242"/>
    </source>
</evidence>
<evidence type="ECO:0000259" key="9">
    <source>
        <dbReference type="PROSITE" id="PS50157"/>
    </source>
</evidence>
<evidence type="ECO:0000256" key="3">
    <source>
        <dbReference type="ARBA" id="ARBA00022737"/>
    </source>
</evidence>
<evidence type="ECO:0000256" key="7">
    <source>
        <dbReference type="PROSITE-ProRule" id="PRU00042"/>
    </source>
</evidence>
<keyword evidence="2" id="KW-0479">Metal-binding</keyword>
<keyword evidence="6" id="KW-0539">Nucleus</keyword>
<dbReference type="EMBL" id="CM032187">
    <property type="protein sequence ID" value="KAG7089215.1"/>
    <property type="molecule type" value="Genomic_DNA"/>
</dbReference>
<gene>
    <name evidence="10" type="ORF">E1B28_010916</name>
</gene>
<dbReference type="GO" id="GO:0010468">
    <property type="term" value="P:regulation of gene expression"/>
    <property type="evidence" value="ECO:0007669"/>
    <property type="project" value="TreeGrafter"/>
</dbReference>
<dbReference type="InterPro" id="IPR036236">
    <property type="entry name" value="Znf_C2H2_sf"/>
</dbReference>
<dbReference type="GeneID" id="66079991"/>
<dbReference type="SUPFAM" id="SSF57667">
    <property type="entry name" value="beta-beta-alpha zinc fingers"/>
    <property type="match status" value="1"/>
</dbReference>
<dbReference type="RefSeq" id="XP_043005685.1">
    <property type="nucleotide sequence ID" value="XM_043155903.1"/>
</dbReference>
<comment type="subcellular location">
    <subcellularLocation>
        <location evidence="1">Nucleus</location>
    </subcellularLocation>
</comment>
<dbReference type="PANTHER" id="PTHR16515:SF49">
    <property type="entry name" value="GASTRULA ZINC FINGER PROTEIN XLCGF49.1-LIKE-RELATED"/>
    <property type="match status" value="1"/>
</dbReference>
<dbReference type="InterPro" id="IPR050331">
    <property type="entry name" value="Zinc_finger"/>
</dbReference>
<feature type="compositionally biased region" description="Low complexity" evidence="8">
    <location>
        <begin position="268"/>
        <end position="277"/>
    </location>
</feature>
<feature type="domain" description="C2H2-type" evidence="9">
    <location>
        <begin position="310"/>
        <end position="337"/>
    </location>
</feature>
<dbReference type="PANTHER" id="PTHR16515">
    <property type="entry name" value="PR DOMAIN ZINC FINGER PROTEIN"/>
    <property type="match status" value="1"/>
</dbReference>
<evidence type="ECO:0000313" key="11">
    <source>
        <dbReference type="Proteomes" id="UP001049176"/>
    </source>
</evidence>
<keyword evidence="3" id="KW-0677">Repeat</keyword>
<evidence type="ECO:0000313" key="10">
    <source>
        <dbReference type="EMBL" id="KAG7089215.1"/>
    </source>
</evidence>
<dbReference type="KEGG" id="more:E1B28_010916"/>
<feature type="region of interest" description="Disordered" evidence="8">
    <location>
        <begin position="1"/>
        <end position="28"/>
    </location>
</feature>
<dbReference type="GO" id="GO:0005634">
    <property type="term" value="C:nucleus"/>
    <property type="evidence" value="ECO:0007669"/>
    <property type="project" value="UniProtKB-SubCell"/>
</dbReference>
<keyword evidence="5" id="KW-0862">Zinc</keyword>
<proteinExistence type="predicted"/>
<accession>A0A9P7RTR2</accession>
<sequence length="374" mass="40798">MSRPQRRLRISTPYPLPLTRDGSPHPLLTSNVHTAKESSPFAHEPSHLFGYDSSSYSPTTPSPVSFHSGISPLKNCAPVYDLFTHDEGSLDVSASHALTSGCRDLHTDLRGPAASTYNAGLCDPTFSNPTEVSVRTGDTLHLPMPQSPTMAGWESTAERHIDHPQFHDTRYHVVTSFLLPPPYNTAILPDANPFLDSGSHSGWASSECTTACANSYDVQNAQLNHQSVHLPYVQGFPPPANSSTEEQASNLGSIYEGPSDSFGHRSDSIPPSSASSSGGEALPRSIVCPTVAKSTVSEASRPSRIKEAKHPCHICFSTFTEKHGFRNHLNVHYGRKPYACDGCKKRFTTSHTRNRHVTTCSSQWFKNDEMTLGN</sequence>
<evidence type="ECO:0000256" key="5">
    <source>
        <dbReference type="ARBA" id="ARBA00022833"/>
    </source>
</evidence>
<dbReference type="Gene3D" id="3.30.160.60">
    <property type="entry name" value="Classic Zinc Finger"/>
    <property type="match status" value="2"/>
</dbReference>
<organism evidence="10 11">
    <name type="scientific">Marasmius oreades</name>
    <name type="common">fairy-ring Marasmius</name>
    <dbReference type="NCBI Taxonomy" id="181124"/>
    <lineage>
        <taxon>Eukaryota</taxon>
        <taxon>Fungi</taxon>
        <taxon>Dikarya</taxon>
        <taxon>Basidiomycota</taxon>
        <taxon>Agaricomycotina</taxon>
        <taxon>Agaricomycetes</taxon>
        <taxon>Agaricomycetidae</taxon>
        <taxon>Agaricales</taxon>
        <taxon>Marasmiineae</taxon>
        <taxon>Marasmiaceae</taxon>
        <taxon>Marasmius</taxon>
    </lineage>
</organism>
<name>A0A9P7RTR2_9AGAR</name>
<evidence type="ECO:0000256" key="2">
    <source>
        <dbReference type="ARBA" id="ARBA00022723"/>
    </source>
</evidence>